<gene>
    <name evidence="4" type="ORF">F5Z01DRAFT_638672</name>
</gene>
<comment type="similarity">
    <text evidence="1">Belongs to the RRP7 family.</text>
</comment>
<dbReference type="PANTHER" id="PTHR13191:SF0">
    <property type="entry name" value="RIBOSOMAL RNA-PROCESSING PROTEIN 7 HOMOLOG A-RELATED"/>
    <property type="match status" value="1"/>
</dbReference>
<dbReference type="Proteomes" id="UP000887229">
    <property type="component" value="Unassembled WGS sequence"/>
</dbReference>
<accession>A0A9P7ZH64</accession>
<sequence length="315" mass="35646">MAPQEAADGQFAILPVRMIGSEAYPVETVHEIRVRPNKPKFPTANDGRTLYLKNVPADSTEALFRELFATLLGGQRQFESITFENEAQTVLAVDPARATMIQGFAKKRKRGDVEAEERREEVAAQLPEIWTRRLQNSGSTATVLLVEEASVARVLKKIDRIHSGKGTQPIWGQGVDEKDVSPLSTPWIATHLRLSRADKLETKNSVHAFFSVFNRKEKEANELAKRLRNEPDEDGFVTVTKGSRNAPASRNEADEARAKMLQKEAKKKEELKRFYRFQLREERKREQANLLKGFAAAQEKVAAMKEKRGKFMPES</sequence>
<dbReference type="GO" id="GO:0006364">
    <property type="term" value="P:rRNA processing"/>
    <property type="evidence" value="ECO:0007669"/>
    <property type="project" value="TreeGrafter"/>
</dbReference>
<proteinExistence type="inferred from homology"/>
<dbReference type="InterPro" id="IPR040446">
    <property type="entry name" value="RRP7"/>
</dbReference>
<evidence type="ECO:0000259" key="3">
    <source>
        <dbReference type="Pfam" id="PF17799"/>
    </source>
</evidence>
<dbReference type="PANTHER" id="PTHR13191">
    <property type="entry name" value="RIBOSOMAL RNA PROCESSING PROTEIN 7-RELATED"/>
    <property type="match status" value="1"/>
</dbReference>
<keyword evidence="5" id="KW-1185">Reference proteome</keyword>
<dbReference type="InterPro" id="IPR024326">
    <property type="entry name" value="RRP7_C"/>
</dbReference>
<dbReference type="RefSeq" id="XP_046115958.1">
    <property type="nucleotide sequence ID" value="XM_046262392.1"/>
</dbReference>
<dbReference type="GO" id="GO:0000028">
    <property type="term" value="P:ribosomal small subunit assembly"/>
    <property type="evidence" value="ECO:0007669"/>
    <property type="project" value="TreeGrafter"/>
</dbReference>
<dbReference type="OrthoDB" id="5390at2759"/>
<dbReference type="Pfam" id="PF17799">
    <property type="entry name" value="RRM_Rrp7"/>
    <property type="match status" value="1"/>
</dbReference>
<comment type="caution">
    <text evidence="4">The sequence shown here is derived from an EMBL/GenBank/DDBJ whole genome shotgun (WGS) entry which is preliminary data.</text>
</comment>
<evidence type="ECO:0000313" key="5">
    <source>
        <dbReference type="Proteomes" id="UP000887229"/>
    </source>
</evidence>
<name>A0A9P7ZH64_9HYPO</name>
<feature type="domain" description="Ribosomal RNA-processing protein 7 C-terminal" evidence="2">
    <location>
        <begin position="195"/>
        <end position="313"/>
    </location>
</feature>
<dbReference type="GO" id="GO:0034456">
    <property type="term" value="C:UTP-C complex"/>
    <property type="evidence" value="ECO:0007669"/>
    <property type="project" value="TreeGrafter"/>
</dbReference>
<evidence type="ECO:0000259" key="2">
    <source>
        <dbReference type="Pfam" id="PF12923"/>
    </source>
</evidence>
<evidence type="ECO:0000313" key="4">
    <source>
        <dbReference type="EMBL" id="KAG9252034.1"/>
    </source>
</evidence>
<dbReference type="GO" id="GO:0032545">
    <property type="term" value="C:CURI complex"/>
    <property type="evidence" value="ECO:0007669"/>
    <property type="project" value="TreeGrafter"/>
</dbReference>
<evidence type="ECO:0000256" key="1">
    <source>
        <dbReference type="ARBA" id="ARBA00006110"/>
    </source>
</evidence>
<protein>
    <submittedName>
        <fullName evidence="4">Ribosomal RNA-processing protein 7-domain-containing protein</fullName>
    </submittedName>
</protein>
<reference evidence="4" key="1">
    <citation type="journal article" date="2021" name="IMA Fungus">
        <title>Genomic characterization of three marine fungi, including Emericellopsis atlantica sp. nov. with signatures of a generalist lifestyle and marine biomass degradation.</title>
        <authorList>
            <person name="Hagestad O.C."/>
            <person name="Hou L."/>
            <person name="Andersen J.H."/>
            <person name="Hansen E.H."/>
            <person name="Altermark B."/>
            <person name="Li C."/>
            <person name="Kuhnert E."/>
            <person name="Cox R.J."/>
            <person name="Crous P.W."/>
            <person name="Spatafora J.W."/>
            <person name="Lail K."/>
            <person name="Amirebrahimi M."/>
            <person name="Lipzen A."/>
            <person name="Pangilinan J."/>
            <person name="Andreopoulos W."/>
            <person name="Hayes R.D."/>
            <person name="Ng V."/>
            <person name="Grigoriev I.V."/>
            <person name="Jackson S.A."/>
            <person name="Sutton T.D.S."/>
            <person name="Dobson A.D.W."/>
            <person name="Rama T."/>
        </authorList>
    </citation>
    <scope>NUCLEOTIDE SEQUENCE</scope>
    <source>
        <strain evidence="4">TS7</strain>
    </source>
</reference>
<dbReference type="Pfam" id="PF12923">
    <property type="entry name" value="RRP7"/>
    <property type="match status" value="1"/>
</dbReference>
<dbReference type="GeneID" id="70293295"/>
<dbReference type="InterPro" id="IPR040447">
    <property type="entry name" value="RRM_Rrp7"/>
</dbReference>
<dbReference type="Gene3D" id="6.10.250.1770">
    <property type="match status" value="1"/>
</dbReference>
<dbReference type="AlphaFoldDB" id="A0A9P7ZH64"/>
<feature type="domain" description="Rrp7 RRM-like N-terminal" evidence="3">
    <location>
        <begin position="11"/>
        <end position="173"/>
    </location>
</feature>
<dbReference type="EMBL" id="MU251264">
    <property type="protein sequence ID" value="KAG9252034.1"/>
    <property type="molecule type" value="Genomic_DNA"/>
</dbReference>
<organism evidence="4 5">
    <name type="scientific">Emericellopsis atlantica</name>
    <dbReference type="NCBI Taxonomy" id="2614577"/>
    <lineage>
        <taxon>Eukaryota</taxon>
        <taxon>Fungi</taxon>
        <taxon>Dikarya</taxon>
        <taxon>Ascomycota</taxon>
        <taxon>Pezizomycotina</taxon>
        <taxon>Sordariomycetes</taxon>
        <taxon>Hypocreomycetidae</taxon>
        <taxon>Hypocreales</taxon>
        <taxon>Bionectriaceae</taxon>
        <taxon>Emericellopsis</taxon>
    </lineage>
</organism>